<dbReference type="GeneTree" id="ENSGT00940000158830"/>
<keyword evidence="7" id="KW-1185">Reference proteome</keyword>
<feature type="compositionally biased region" description="Polar residues" evidence="4">
    <location>
        <begin position="14"/>
        <end position="30"/>
    </location>
</feature>
<dbReference type="InterPro" id="IPR050216">
    <property type="entry name" value="LRR_domain-containing"/>
</dbReference>
<dbReference type="AlphaFoldDB" id="M3XL02"/>
<dbReference type="FunFam" id="3.80.10.10:FF:001222">
    <property type="entry name" value="Leucine rich repeat protein 1"/>
    <property type="match status" value="1"/>
</dbReference>
<dbReference type="eggNOG" id="KOG0619">
    <property type="taxonomic scope" value="Eukaryota"/>
</dbReference>
<reference evidence="6" key="2">
    <citation type="submission" date="2025-08" db="UniProtKB">
        <authorList>
            <consortium name="Ensembl"/>
        </authorList>
    </citation>
    <scope>IDENTIFICATION</scope>
</reference>
<reference evidence="6" key="3">
    <citation type="submission" date="2025-09" db="UniProtKB">
        <authorList>
            <consortium name="Ensembl"/>
        </authorList>
    </citation>
    <scope>IDENTIFICATION</scope>
</reference>
<evidence type="ECO:0000256" key="3">
    <source>
        <dbReference type="ARBA" id="ARBA00023242"/>
    </source>
</evidence>
<evidence type="ECO:0000256" key="2">
    <source>
        <dbReference type="ARBA" id="ARBA00022737"/>
    </source>
</evidence>
<accession>M3XL02</accession>
<dbReference type="Bgee" id="ENSLACG00000015956">
    <property type="expression patterns" value="Expressed in post-anal tail muscle and 6 other cell types or tissues"/>
</dbReference>
<dbReference type="Ensembl" id="ENSLACT00000024973.1">
    <property type="protein sequence ID" value="ENSLACP00000023408.1"/>
    <property type="gene ID" value="ENSLACG00000015956.2"/>
</dbReference>
<feature type="domain" description="PIF1/LRR1 pleckstrin homology" evidence="5">
    <location>
        <begin position="53"/>
        <end position="174"/>
    </location>
</feature>
<protein>
    <submittedName>
        <fullName evidence="6">Leucine rich repeat protein 1</fullName>
    </submittedName>
</protein>
<dbReference type="Pfam" id="PF13855">
    <property type="entry name" value="LRR_8"/>
    <property type="match status" value="1"/>
</dbReference>
<dbReference type="Proteomes" id="UP000008672">
    <property type="component" value="Unassembled WGS sequence"/>
</dbReference>
<evidence type="ECO:0000256" key="1">
    <source>
        <dbReference type="ARBA" id="ARBA00022614"/>
    </source>
</evidence>
<keyword evidence="3" id="KW-0539">Nucleus</keyword>
<dbReference type="PROSITE" id="PS51450">
    <property type="entry name" value="LRR"/>
    <property type="match status" value="2"/>
</dbReference>
<dbReference type="Gene3D" id="3.80.10.10">
    <property type="entry name" value="Ribonuclease Inhibitor"/>
    <property type="match status" value="2"/>
</dbReference>
<evidence type="ECO:0000313" key="7">
    <source>
        <dbReference type="Proteomes" id="UP000008672"/>
    </source>
</evidence>
<name>M3XL02_LATCH</name>
<dbReference type="PANTHER" id="PTHR48051">
    <property type="match status" value="1"/>
</dbReference>
<dbReference type="GO" id="GO:0005737">
    <property type="term" value="C:cytoplasm"/>
    <property type="evidence" value="ECO:0007669"/>
    <property type="project" value="TreeGrafter"/>
</dbReference>
<reference evidence="7" key="1">
    <citation type="submission" date="2011-08" db="EMBL/GenBank/DDBJ databases">
        <title>The draft genome of Latimeria chalumnae.</title>
        <authorList>
            <person name="Di Palma F."/>
            <person name="Alfoldi J."/>
            <person name="Johnson J."/>
            <person name="Berlin A."/>
            <person name="Gnerre S."/>
            <person name="Jaffe D."/>
            <person name="MacCallum I."/>
            <person name="Young S."/>
            <person name="Walker B.J."/>
            <person name="Lander E."/>
            <person name="Lindblad-Toh K."/>
        </authorList>
    </citation>
    <scope>NUCLEOTIDE SEQUENCE [LARGE SCALE GENOMIC DNA]</scope>
    <source>
        <strain evidence="7">Wild caught</strain>
    </source>
</reference>
<dbReference type="InterPro" id="IPR032675">
    <property type="entry name" value="LRR_dom_sf"/>
</dbReference>
<evidence type="ECO:0000313" key="6">
    <source>
        <dbReference type="Ensembl" id="ENSLACP00000023408.1"/>
    </source>
</evidence>
<dbReference type="EMBL" id="AFYH01060843">
    <property type="status" value="NOT_ANNOTATED_CDS"/>
    <property type="molecule type" value="Genomic_DNA"/>
</dbReference>
<gene>
    <name evidence="6" type="primary">LRR1</name>
</gene>
<keyword evidence="2" id="KW-0677">Repeat</keyword>
<dbReference type="SUPFAM" id="SSF52058">
    <property type="entry name" value="L domain-like"/>
    <property type="match status" value="1"/>
</dbReference>
<evidence type="ECO:0000256" key="4">
    <source>
        <dbReference type="SAM" id="MobiDB-lite"/>
    </source>
</evidence>
<dbReference type="InterPro" id="IPR057437">
    <property type="entry name" value="PIF1/LRR1_PH"/>
</dbReference>
<dbReference type="PANTHER" id="PTHR48051:SF52">
    <property type="entry name" value="LEUCINE-RICH REPEAT PROTEIN 1"/>
    <property type="match status" value="1"/>
</dbReference>
<dbReference type="InterPro" id="IPR003591">
    <property type="entry name" value="Leu-rich_rpt_typical-subtyp"/>
</dbReference>
<organism evidence="6 7">
    <name type="scientific">Latimeria chalumnae</name>
    <name type="common">Coelacanth</name>
    <dbReference type="NCBI Taxonomy" id="7897"/>
    <lineage>
        <taxon>Eukaryota</taxon>
        <taxon>Metazoa</taxon>
        <taxon>Chordata</taxon>
        <taxon>Craniata</taxon>
        <taxon>Vertebrata</taxon>
        <taxon>Euteleostomi</taxon>
        <taxon>Coelacanthiformes</taxon>
        <taxon>Coelacanthidae</taxon>
        <taxon>Latimeria</taxon>
    </lineage>
</organism>
<feature type="region of interest" description="Disordered" evidence="4">
    <location>
        <begin position="1"/>
        <end position="34"/>
    </location>
</feature>
<dbReference type="InterPro" id="IPR001611">
    <property type="entry name" value="Leu-rich_rpt"/>
</dbReference>
<dbReference type="SMART" id="SM00369">
    <property type="entry name" value="LRR_TYP"/>
    <property type="match status" value="4"/>
</dbReference>
<keyword evidence="1" id="KW-0433">Leucine-rich repeat</keyword>
<dbReference type="STRING" id="7897.ENSLACP00000023408"/>
<dbReference type="Pfam" id="PF00560">
    <property type="entry name" value="LRR_1"/>
    <property type="match status" value="1"/>
</dbReference>
<dbReference type="InParanoid" id="M3XL02"/>
<proteinExistence type="predicted"/>
<evidence type="ECO:0000259" key="5">
    <source>
        <dbReference type="Pfam" id="PF25344"/>
    </source>
</evidence>
<dbReference type="FunCoup" id="M3XL02">
    <property type="interactions" value="789"/>
</dbReference>
<dbReference type="Pfam" id="PF25344">
    <property type="entry name" value="PH_LRR1"/>
    <property type="match status" value="1"/>
</dbReference>
<dbReference type="HOGENOM" id="CLU_053349_1_0_1"/>
<dbReference type="OMA" id="GELNDWC"/>
<sequence>MCTLERELIGSPQAGRNQTIAEHGGSQNTAGPAKFKMDASNERQQLKNKRLMMKLQCEVEVINRMLPTFGMRNRGKGTRAVLSIGRHQDKATKTTSVYLLVCTLKDKAGSKYKLKENIEQFFTKFLEEGKATVRLKEPAVDVCLSKADASNLKNFLSALRLAHRGNDIENLPLSTLAPAKTSEIEKPKTKLVVTSKKDYPLTTNFPYSLEHLQVSYCKLARVDMRMLCLKKLRKLDLSHNHIKKLPATIGDLVFLQELILHNNHLESFNVRLCSSTLQKSLQFLDLSQNKLQALPLQFCQLRELVHLKLDDNELIRLPFKIGQFCKLRFLSAAHNKLPYLPRDFKRLCLENLDLFGNPFEQPNPLAPSIQLKIPLTLLEITARSVVNYRIPYGPCILPAHLCQDLNVAKTCTCGRACLNFFIETTVTMNLHHVSHTVVLVDNMGGTEAPLLCYFCSLTCYSEFLDDFLQRTR</sequence>